<sequence>MTTTIIITLCSLLLIAYLFDYSFKKTKVPSVILLLLLGWLVRQATVLFELQLPDLSAILPILGTTGLILIVLEGALELELNKSKIKLIRKSFFGALAPLLALSFLLTYIFEQYGGYTFRDSLINAIPLCVISSAIAIPSVRNLTKSNREFVIYESSLSDILGVVFFNFMLRNETVGLDSFGIFGLQLVVICVISFVATIGLSFLLSKLEHHIKFVPIILLTILIYAISYVYHLPALIFILIFGLSIGNLNELHNLKFFDIIRTDILNKEVNKFKELTVEATFLIRSLFFLLFGYLLETSEILNTSTLIWAVGIVVLTFGIRAIQLRLSKIPLKPLIFVAPRGLITILLFLYISPENMIGLVNKSLIIQVIVLTVLIMMVGMITNTNDADEEEGSDGGDTDLEGASGQASVEEAKPVENKADDHTPGDGKST</sequence>
<proteinExistence type="predicted"/>
<keyword evidence="4" id="KW-0406">Ion transport</keyword>
<evidence type="ECO:0000256" key="4">
    <source>
        <dbReference type="ARBA" id="ARBA00023065"/>
    </source>
</evidence>
<dbReference type="PANTHER" id="PTHR43562:SF3">
    <property type="entry name" value="SODIUM ION_PROTON EXCHANGER (EUROFUNG)"/>
    <property type="match status" value="1"/>
</dbReference>
<feature type="region of interest" description="Disordered" evidence="6">
    <location>
        <begin position="387"/>
        <end position="431"/>
    </location>
</feature>
<keyword evidence="1" id="KW-0813">Transport</keyword>
<accession>A0ABQ1UZR9</accession>
<protein>
    <recommendedName>
        <fullName evidence="10">Sodium:proton antiporter</fullName>
    </recommendedName>
</protein>
<feature type="transmembrane region" description="Helical" evidence="7">
    <location>
        <begin position="335"/>
        <end position="353"/>
    </location>
</feature>
<dbReference type="Gene3D" id="1.20.1530.20">
    <property type="match status" value="1"/>
</dbReference>
<keyword evidence="7" id="KW-0812">Transmembrane</keyword>
<feature type="transmembrane region" description="Helical" evidence="7">
    <location>
        <begin position="182"/>
        <end position="205"/>
    </location>
</feature>
<evidence type="ECO:0000256" key="7">
    <source>
        <dbReference type="SAM" id="Phobius"/>
    </source>
</evidence>
<evidence type="ECO:0000313" key="8">
    <source>
        <dbReference type="EMBL" id="GGF29336.1"/>
    </source>
</evidence>
<gene>
    <name evidence="8" type="ORF">GCM10011339_16960</name>
</gene>
<organism evidence="8 9">
    <name type="scientific">Echinicola rosea</name>
    <dbReference type="NCBI Taxonomy" id="1807691"/>
    <lineage>
        <taxon>Bacteria</taxon>
        <taxon>Pseudomonadati</taxon>
        <taxon>Bacteroidota</taxon>
        <taxon>Cytophagia</taxon>
        <taxon>Cytophagales</taxon>
        <taxon>Cyclobacteriaceae</taxon>
        <taxon>Echinicola</taxon>
    </lineage>
</organism>
<feature type="transmembrane region" description="Helical" evidence="7">
    <location>
        <begin position="30"/>
        <end position="52"/>
    </location>
</feature>
<evidence type="ECO:0000256" key="5">
    <source>
        <dbReference type="ARBA" id="ARBA00023201"/>
    </source>
</evidence>
<keyword evidence="2" id="KW-0050">Antiport</keyword>
<feature type="transmembrane region" description="Helical" evidence="7">
    <location>
        <begin position="301"/>
        <end position="323"/>
    </location>
</feature>
<evidence type="ECO:0000256" key="3">
    <source>
        <dbReference type="ARBA" id="ARBA00023053"/>
    </source>
</evidence>
<dbReference type="InterPro" id="IPR038770">
    <property type="entry name" value="Na+/solute_symporter_sf"/>
</dbReference>
<evidence type="ECO:0008006" key="10">
    <source>
        <dbReference type="Google" id="ProtNLM"/>
    </source>
</evidence>
<dbReference type="EMBL" id="BMIU01000007">
    <property type="protein sequence ID" value="GGF29336.1"/>
    <property type="molecule type" value="Genomic_DNA"/>
</dbReference>
<feature type="transmembrane region" description="Helical" evidence="7">
    <location>
        <begin position="122"/>
        <end position="143"/>
    </location>
</feature>
<keyword evidence="9" id="KW-1185">Reference proteome</keyword>
<dbReference type="RefSeq" id="WP_229683366.1">
    <property type="nucleotide sequence ID" value="NZ_BMIU01000007.1"/>
</dbReference>
<comment type="caution">
    <text evidence="8">The sequence shown here is derived from an EMBL/GenBank/DDBJ whole genome shotgun (WGS) entry which is preliminary data.</text>
</comment>
<name>A0ABQ1UZR9_9BACT</name>
<feature type="transmembrane region" description="Helical" evidence="7">
    <location>
        <begin position="365"/>
        <end position="383"/>
    </location>
</feature>
<keyword evidence="7" id="KW-1133">Transmembrane helix</keyword>
<feature type="transmembrane region" description="Helical" evidence="7">
    <location>
        <begin position="92"/>
        <end position="110"/>
    </location>
</feature>
<feature type="transmembrane region" description="Helical" evidence="7">
    <location>
        <begin position="58"/>
        <end position="80"/>
    </location>
</feature>
<feature type="transmembrane region" description="Helical" evidence="7">
    <location>
        <begin position="150"/>
        <end position="170"/>
    </location>
</feature>
<dbReference type="PANTHER" id="PTHR43562">
    <property type="entry name" value="NAPA-TYPE SODIUM/HYDROGEN ANTIPORTER"/>
    <property type="match status" value="1"/>
</dbReference>
<feature type="transmembrane region" description="Helical" evidence="7">
    <location>
        <begin position="276"/>
        <end position="295"/>
    </location>
</feature>
<evidence type="ECO:0000256" key="1">
    <source>
        <dbReference type="ARBA" id="ARBA00022448"/>
    </source>
</evidence>
<dbReference type="Proteomes" id="UP000647339">
    <property type="component" value="Unassembled WGS sequence"/>
</dbReference>
<evidence type="ECO:0000256" key="6">
    <source>
        <dbReference type="SAM" id="MobiDB-lite"/>
    </source>
</evidence>
<feature type="transmembrane region" description="Helical" evidence="7">
    <location>
        <begin position="6"/>
        <end position="23"/>
    </location>
</feature>
<feature type="compositionally biased region" description="Acidic residues" evidence="6">
    <location>
        <begin position="387"/>
        <end position="401"/>
    </location>
</feature>
<feature type="transmembrane region" description="Helical" evidence="7">
    <location>
        <begin position="212"/>
        <end position="231"/>
    </location>
</feature>
<evidence type="ECO:0000256" key="2">
    <source>
        <dbReference type="ARBA" id="ARBA00022449"/>
    </source>
</evidence>
<keyword evidence="7" id="KW-0472">Membrane</keyword>
<keyword evidence="3" id="KW-0915">Sodium</keyword>
<keyword evidence="5" id="KW-0739">Sodium transport</keyword>
<evidence type="ECO:0000313" key="9">
    <source>
        <dbReference type="Proteomes" id="UP000647339"/>
    </source>
</evidence>
<feature type="compositionally biased region" description="Basic and acidic residues" evidence="6">
    <location>
        <begin position="411"/>
        <end position="431"/>
    </location>
</feature>
<reference evidence="9" key="1">
    <citation type="journal article" date="2019" name="Int. J. Syst. Evol. Microbiol.">
        <title>The Global Catalogue of Microorganisms (GCM) 10K type strain sequencing project: providing services to taxonomists for standard genome sequencing and annotation.</title>
        <authorList>
            <consortium name="The Broad Institute Genomics Platform"/>
            <consortium name="The Broad Institute Genome Sequencing Center for Infectious Disease"/>
            <person name="Wu L."/>
            <person name="Ma J."/>
        </authorList>
    </citation>
    <scope>NUCLEOTIDE SEQUENCE [LARGE SCALE GENOMIC DNA]</scope>
    <source>
        <strain evidence="9">CGMCC 1.15407</strain>
    </source>
</reference>